<dbReference type="InterPro" id="IPR037522">
    <property type="entry name" value="HD_GYP_dom"/>
</dbReference>
<dbReference type="SMART" id="SM00065">
    <property type="entry name" value="GAF"/>
    <property type="match status" value="1"/>
</dbReference>
<dbReference type="CDD" id="cd00077">
    <property type="entry name" value="HDc"/>
    <property type="match status" value="1"/>
</dbReference>
<evidence type="ECO:0000313" key="5">
    <source>
        <dbReference type="Proteomes" id="UP001163687"/>
    </source>
</evidence>
<dbReference type="InterPro" id="IPR043128">
    <property type="entry name" value="Rev_trsase/Diguanyl_cyclase"/>
</dbReference>
<sequence length="718" mass="77718">MVRSGWERIGLERGQQSWAPGERRLAGLLGLVSAVAAAGLAASSSAGARAPLAVVLLVAVAVATVGLLELPDRRSRPVFTHLLSASMAVSAATATELAGHNDLILAMSYASLTWYLAFTYGTRVGALGAGAGTAHALAGFVLYPGRHLFPGLVAIVVLWTIFGAATRAVNLHLQNEHQRQYLRAVVASTAILCGLDLTETLEITATQVIESTGADVCVIFLLDPQVQVLRPRVIRFAPHAHDPQELEAWQRITVKVGEGLTGWVAKHRQPILSGDAERDPRAAHLPGTPVDDESVCIVPMTAGDRLLGVIRASRRGLNQFDVQDLQLLQVLAGHAAIAIDHARLYDEARSLSVTDPLTGAYNRRYLDAVPHLAPQPGHDPPEQIGVLMVDLYDFKRVNDTWGHPAGDTLLRETADLLRRSVRSGDTVIRYGGDEFVVLMPGAGRAEAEAVKRRVEEAVAQFNRSRKPGEPPLLLNIGVDSAPPSELQTILTRADAEMYDSKRRSDRRRLWSLLEAPAHRWERQAFEAAAALAEFFERVDPGARSRGERRRRFAVATARELGLPPEEISAVGVAALLVEVGKLPVPPAILHRPGPLEPHEWAEVRRYPEYGANLAAAFGPLAPVAPLLRHHRERWDGATSGRFPGYPDGLQGAQIPRGARILAVVTAYEAMTSQRPYAPALSADEAADEVRRCAGSQFDPVIAAAFLRIVTGRGTRTQL</sequence>
<evidence type="ECO:0000259" key="3">
    <source>
        <dbReference type="PROSITE" id="PS51832"/>
    </source>
</evidence>
<evidence type="ECO:0000313" key="4">
    <source>
        <dbReference type="EMBL" id="BDG59617.1"/>
    </source>
</evidence>
<dbReference type="Gene3D" id="3.30.450.40">
    <property type="match status" value="1"/>
</dbReference>
<feature type="transmembrane region" description="Helical" evidence="1">
    <location>
        <begin position="124"/>
        <end position="143"/>
    </location>
</feature>
<name>A0AA35CII1_9FIRM</name>
<dbReference type="Proteomes" id="UP001163687">
    <property type="component" value="Chromosome"/>
</dbReference>
<dbReference type="SUPFAM" id="SSF55781">
    <property type="entry name" value="GAF domain-like"/>
    <property type="match status" value="1"/>
</dbReference>
<keyword evidence="5" id="KW-1185">Reference proteome</keyword>
<dbReference type="AlphaFoldDB" id="A0AA35CII1"/>
<keyword evidence="1" id="KW-0812">Transmembrane</keyword>
<dbReference type="KEGG" id="cmic:caldi_07070"/>
<feature type="transmembrane region" description="Helical" evidence="1">
    <location>
        <begin position="50"/>
        <end position="70"/>
    </location>
</feature>
<dbReference type="InterPro" id="IPR029016">
    <property type="entry name" value="GAF-like_dom_sf"/>
</dbReference>
<dbReference type="PANTHER" id="PTHR43155:SF2">
    <property type="entry name" value="CYCLIC DI-GMP PHOSPHODIESTERASE PA4108"/>
    <property type="match status" value="1"/>
</dbReference>
<dbReference type="NCBIfam" id="TIGR00254">
    <property type="entry name" value="GGDEF"/>
    <property type="match status" value="1"/>
</dbReference>
<proteinExistence type="predicted"/>
<dbReference type="SUPFAM" id="SSF55073">
    <property type="entry name" value="Nucleotide cyclase"/>
    <property type="match status" value="1"/>
</dbReference>
<feature type="domain" description="GGDEF" evidence="2">
    <location>
        <begin position="382"/>
        <end position="515"/>
    </location>
</feature>
<feature type="domain" description="HD-GYP" evidence="3">
    <location>
        <begin position="520"/>
        <end position="718"/>
    </location>
</feature>
<dbReference type="RefSeq" id="WP_264843731.1">
    <property type="nucleotide sequence ID" value="NZ_AP025628.1"/>
</dbReference>
<keyword evidence="1" id="KW-0472">Membrane</keyword>
<protein>
    <recommendedName>
        <fullName evidence="6">Diguanylate cyclase</fullName>
    </recommendedName>
</protein>
<dbReference type="EMBL" id="AP025628">
    <property type="protein sequence ID" value="BDG59617.1"/>
    <property type="molecule type" value="Genomic_DNA"/>
</dbReference>
<dbReference type="InterPro" id="IPR003018">
    <property type="entry name" value="GAF"/>
</dbReference>
<dbReference type="Gene3D" id="3.30.70.270">
    <property type="match status" value="1"/>
</dbReference>
<dbReference type="PANTHER" id="PTHR43155">
    <property type="entry name" value="CYCLIC DI-GMP PHOSPHODIESTERASE PA4108-RELATED"/>
    <property type="match status" value="1"/>
</dbReference>
<dbReference type="Pfam" id="PF13487">
    <property type="entry name" value="HD_5"/>
    <property type="match status" value="1"/>
</dbReference>
<dbReference type="SUPFAM" id="SSF109604">
    <property type="entry name" value="HD-domain/PDEase-like"/>
    <property type="match status" value="1"/>
</dbReference>
<gene>
    <name evidence="4" type="ORF">caldi_07070</name>
</gene>
<accession>A0AA35CII1</accession>
<feature type="transmembrane region" description="Helical" evidence="1">
    <location>
        <begin position="149"/>
        <end position="169"/>
    </location>
</feature>
<organism evidence="4 5">
    <name type="scientific">Caldinitratiruptor microaerophilus</name>
    <dbReference type="NCBI Taxonomy" id="671077"/>
    <lineage>
        <taxon>Bacteria</taxon>
        <taxon>Bacillati</taxon>
        <taxon>Bacillota</taxon>
        <taxon>Clostridia</taxon>
        <taxon>Eubacteriales</taxon>
        <taxon>Symbiobacteriaceae</taxon>
        <taxon>Caldinitratiruptor</taxon>
    </lineage>
</organism>
<dbReference type="InterPro" id="IPR003607">
    <property type="entry name" value="HD/PDEase_dom"/>
</dbReference>
<dbReference type="InterPro" id="IPR029787">
    <property type="entry name" value="Nucleotide_cyclase"/>
</dbReference>
<dbReference type="InterPro" id="IPR000160">
    <property type="entry name" value="GGDEF_dom"/>
</dbReference>
<dbReference type="PROSITE" id="PS50887">
    <property type="entry name" value="GGDEF"/>
    <property type="match status" value="1"/>
</dbReference>
<evidence type="ECO:0000259" key="2">
    <source>
        <dbReference type="PROSITE" id="PS50887"/>
    </source>
</evidence>
<dbReference type="PROSITE" id="PS51832">
    <property type="entry name" value="HD_GYP"/>
    <property type="match status" value="1"/>
</dbReference>
<dbReference type="SMART" id="SM00267">
    <property type="entry name" value="GGDEF"/>
    <property type="match status" value="1"/>
</dbReference>
<reference evidence="4" key="1">
    <citation type="submission" date="2022-03" db="EMBL/GenBank/DDBJ databases">
        <title>Complete genome sequence of Caldinitratiruptor microaerophilus.</title>
        <authorList>
            <person name="Mukaiyama R."/>
            <person name="Nishiyama T."/>
            <person name="Ueda K."/>
        </authorList>
    </citation>
    <scope>NUCLEOTIDE SEQUENCE</scope>
    <source>
        <strain evidence="4">JCM 16183</strain>
    </source>
</reference>
<feature type="transmembrane region" description="Helical" evidence="1">
    <location>
        <begin position="77"/>
        <end position="94"/>
    </location>
</feature>
<dbReference type="Gene3D" id="1.10.3210.10">
    <property type="entry name" value="Hypothetical protein af1432"/>
    <property type="match status" value="1"/>
</dbReference>
<dbReference type="Pfam" id="PF00990">
    <property type="entry name" value="GGDEF"/>
    <property type="match status" value="1"/>
</dbReference>
<dbReference type="CDD" id="cd01949">
    <property type="entry name" value="GGDEF"/>
    <property type="match status" value="1"/>
</dbReference>
<dbReference type="Pfam" id="PF13185">
    <property type="entry name" value="GAF_2"/>
    <property type="match status" value="1"/>
</dbReference>
<keyword evidence="1" id="KW-1133">Transmembrane helix</keyword>
<feature type="transmembrane region" description="Helical" evidence="1">
    <location>
        <begin position="25"/>
        <end position="44"/>
    </location>
</feature>
<evidence type="ECO:0000256" key="1">
    <source>
        <dbReference type="SAM" id="Phobius"/>
    </source>
</evidence>
<evidence type="ECO:0008006" key="6">
    <source>
        <dbReference type="Google" id="ProtNLM"/>
    </source>
</evidence>